<evidence type="ECO:0000313" key="10">
    <source>
        <dbReference type="EMBL" id="MBE9068901.1"/>
    </source>
</evidence>
<keyword evidence="10" id="KW-0378">Hydrolase</keyword>
<dbReference type="InterPro" id="IPR011009">
    <property type="entry name" value="Kinase-like_dom_sf"/>
</dbReference>
<dbReference type="RefSeq" id="WP_193994826.1">
    <property type="nucleotide sequence ID" value="NZ_JADEXP010000212.1"/>
</dbReference>
<protein>
    <recommendedName>
        <fullName evidence="1">non-specific serine/threonine protein kinase</fullName>
        <ecNumber evidence="1">2.7.11.1</ecNumber>
    </recommendedName>
</protein>
<dbReference type="Proteomes" id="UP000615026">
    <property type="component" value="Unassembled WGS sequence"/>
</dbReference>
<keyword evidence="10" id="KW-0645">Protease</keyword>
<dbReference type="EC" id="2.7.11.1" evidence="1"/>
<dbReference type="GO" id="GO:0004180">
    <property type="term" value="F:carboxypeptidase activity"/>
    <property type="evidence" value="ECO:0007669"/>
    <property type="project" value="UniProtKB-KW"/>
</dbReference>
<reference evidence="10" key="1">
    <citation type="submission" date="2020-10" db="EMBL/GenBank/DDBJ databases">
        <authorList>
            <person name="Castelo-Branco R."/>
            <person name="Eusebio N."/>
            <person name="Adriana R."/>
            <person name="Vieira A."/>
            <person name="Brugerolle De Fraissinette N."/>
            <person name="Rezende De Castro R."/>
            <person name="Schneider M.P."/>
            <person name="Vasconcelos V."/>
            <person name="Leao P.N."/>
        </authorList>
    </citation>
    <scope>NUCLEOTIDE SEQUENCE</scope>
    <source>
        <strain evidence="10">LEGE 11479</strain>
    </source>
</reference>
<dbReference type="Pfam" id="PF00069">
    <property type="entry name" value="Pkinase"/>
    <property type="match status" value="1"/>
</dbReference>
<comment type="catalytic activity">
    <reaction evidence="7">
        <text>L-threonyl-[protein] + ATP = O-phospho-L-threonyl-[protein] + ADP + H(+)</text>
        <dbReference type="Rhea" id="RHEA:46608"/>
        <dbReference type="Rhea" id="RHEA-COMP:11060"/>
        <dbReference type="Rhea" id="RHEA-COMP:11605"/>
        <dbReference type="ChEBI" id="CHEBI:15378"/>
        <dbReference type="ChEBI" id="CHEBI:30013"/>
        <dbReference type="ChEBI" id="CHEBI:30616"/>
        <dbReference type="ChEBI" id="CHEBI:61977"/>
        <dbReference type="ChEBI" id="CHEBI:456216"/>
        <dbReference type="EC" id="2.7.11.1"/>
    </reaction>
</comment>
<comment type="catalytic activity">
    <reaction evidence="8">
        <text>L-seryl-[protein] + ATP = O-phospho-L-seryl-[protein] + ADP + H(+)</text>
        <dbReference type="Rhea" id="RHEA:17989"/>
        <dbReference type="Rhea" id="RHEA-COMP:9863"/>
        <dbReference type="Rhea" id="RHEA-COMP:11604"/>
        <dbReference type="ChEBI" id="CHEBI:15378"/>
        <dbReference type="ChEBI" id="CHEBI:29999"/>
        <dbReference type="ChEBI" id="CHEBI:30616"/>
        <dbReference type="ChEBI" id="CHEBI:83421"/>
        <dbReference type="ChEBI" id="CHEBI:456216"/>
        <dbReference type="EC" id="2.7.11.1"/>
    </reaction>
</comment>
<sequence>MKLANRFEVLDILDRGSYGITYRAIDHHQAHQPECTLQEFSYTHPKILKKFQQAASVLQKIGTHAQIPQLLACFNTDNKFYLAQEIIYGHNLSQEIRAGKSLDEGYVTKLLRDSLQVLAVVHQHHMVHRDIQPATLIRQANSGEIALVGFGIIQELSQSQLNSNGQIITKASVGTAGYIAPEQARGKPCYASDLYSVGMVAISALMDMSPQQLPLHPLTQKVQWSNETISPSLETFIKRLIEPKSNNRYPTATDALQALEKIIAGIRVGQDSAMPTHVAAKGRPPTDTYSATKKVTLIPPGKILKVMGAITAVLVMIGFGVKGYQWTARALSDRWDAVKTATTAKGYETAKSRDLVSLVDDDSIKARPELVEAFWEMAAVAKEEGVELLPLAAYISRADQRKSLPGDADVSVQQWLKQSDYHTGFAIAIGDKNADESTDWDPSFAQTDAYRWLRRYAKNYGFALSYPQGNPVGENEPWHWQYADGLE</sequence>
<evidence type="ECO:0000256" key="7">
    <source>
        <dbReference type="ARBA" id="ARBA00047899"/>
    </source>
</evidence>
<dbReference type="InterPro" id="IPR000719">
    <property type="entry name" value="Prot_kinase_dom"/>
</dbReference>
<evidence type="ECO:0000256" key="3">
    <source>
        <dbReference type="ARBA" id="ARBA00022679"/>
    </source>
</evidence>
<dbReference type="Gene3D" id="1.10.510.10">
    <property type="entry name" value="Transferase(Phosphotransferase) domain 1"/>
    <property type="match status" value="1"/>
</dbReference>
<evidence type="ECO:0000256" key="5">
    <source>
        <dbReference type="ARBA" id="ARBA00022777"/>
    </source>
</evidence>
<dbReference type="InterPro" id="IPR003709">
    <property type="entry name" value="VanY-like_core_dom"/>
</dbReference>
<dbReference type="SMART" id="SM00220">
    <property type="entry name" value="S_TKc"/>
    <property type="match status" value="1"/>
</dbReference>
<keyword evidence="10" id="KW-0121">Carboxypeptidase</keyword>
<dbReference type="PROSITE" id="PS50011">
    <property type="entry name" value="PROTEIN_KINASE_DOM"/>
    <property type="match status" value="1"/>
</dbReference>
<proteinExistence type="predicted"/>
<dbReference type="Gene3D" id="3.30.200.20">
    <property type="entry name" value="Phosphorylase Kinase, domain 1"/>
    <property type="match status" value="1"/>
</dbReference>
<feature type="domain" description="Protein kinase" evidence="9">
    <location>
        <begin position="7"/>
        <end position="263"/>
    </location>
</feature>
<evidence type="ECO:0000313" key="11">
    <source>
        <dbReference type="Proteomes" id="UP000615026"/>
    </source>
</evidence>
<dbReference type="AlphaFoldDB" id="A0A929F8M9"/>
<evidence type="ECO:0000259" key="9">
    <source>
        <dbReference type="PROSITE" id="PS50011"/>
    </source>
</evidence>
<evidence type="ECO:0000256" key="6">
    <source>
        <dbReference type="ARBA" id="ARBA00022840"/>
    </source>
</evidence>
<dbReference type="SUPFAM" id="SSF55166">
    <property type="entry name" value="Hedgehog/DD-peptidase"/>
    <property type="match status" value="1"/>
</dbReference>
<dbReference type="Gene3D" id="3.30.1380.10">
    <property type="match status" value="1"/>
</dbReference>
<keyword evidence="11" id="KW-1185">Reference proteome</keyword>
<dbReference type="SUPFAM" id="SSF56112">
    <property type="entry name" value="Protein kinase-like (PK-like)"/>
    <property type="match status" value="1"/>
</dbReference>
<name>A0A929F8M9_LEPEC</name>
<dbReference type="GO" id="GO:0005524">
    <property type="term" value="F:ATP binding"/>
    <property type="evidence" value="ECO:0007669"/>
    <property type="project" value="UniProtKB-KW"/>
</dbReference>
<dbReference type="PANTHER" id="PTHR24363">
    <property type="entry name" value="SERINE/THREONINE PROTEIN KINASE"/>
    <property type="match status" value="1"/>
</dbReference>
<dbReference type="GO" id="GO:0004674">
    <property type="term" value="F:protein serine/threonine kinase activity"/>
    <property type="evidence" value="ECO:0007669"/>
    <property type="project" value="UniProtKB-KW"/>
</dbReference>
<dbReference type="GO" id="GO:0006508">
    <property type="term" value="P:proteolysis"/>
    <property type="evidence" value="ECO:0007669"/>
    <property type="project" value="InterPro"/>
</dbReference>
<dbReference type="Pfam" id="PF02557">
    <property type="entry name" value="VanY"/>
    <property type="match status" value="1"/>
</dbReference>
<dbReference type="EMBL" id="JADEXP010000212">
    <property type="protein sequence ID" value="MBE9068901.1"/>
    <property type="molecule type" value="Genomic_DNA"/>
</dbReference>
<evidence type="ECO:0000256" key="8">
    <source>
        <dbReference type="ARBA" id="ARBA00048679"/>
    </source>
</evidence>
<evidence type="ECO:0000256" key="2">
    <source>
        <dbReference type="ARBA" id="ARBA00022527"/>
    </source>
</evidence>
<accession>A0A929F8M9</accession>
<keyword evidence="3" id="KW-0808">Transferase</keyword>
<keyword evidence="5" id="KW-0418">Kinase</keyword>
<keyword evidence="6" id="KW-0067">ATP-binding</keyword>
<dbReference type="CDD" id="cd14014">
    <property type="entry name" value="STKc_PknB_like"/>
    <property type="match status" value="1"/>
</dbReference>
<keyword evidence="4" id="KW-0547">Nucleotide-binding</keyword>
<evidence type="ECO:0000256" key="4">
    <source>
        <dbReference type="ARBA" id="ARBA00022741"/>
    </source>
</evidence>
<evidence type="ECO:0000256" key="1">
    <source>
        <dbReference type="ARBA" id="ARBA00012513"/>
    </source>
</evidence>
<comment type="caution">
    <text evidence="10">The sequence shown here is derived from an EMBL/GenBank/DDBJ whole genome shotgun (WGS) entry which is preliminary data.</text>
</comment>
<organism evidence="10 11">
    <name type="scientific">Leptolyngbya cf. ectocarpi LEGE 11479</name>
    <dbReference type="NCBI Taxonomy" id="1828722"/>
    <lineage>
        <taxon>Bacteria</taxon>
        <taxon>Bacillati</taxon>
        <taxon>Cyanobacteriota</taxon>
        <taxon>Cyanophyceae</taxon>
        <taxon>Leptolyngbyales</taxon>
        <taxon>Leptolyngbyaceae</taxon>
        <taxon>Leptolyngbya group</taxon>
        <taxon>Leptolyngbya</taxon>
    </lineage>
</organism>
<keyword evidence="2" id="KW-0723">Serine/threonine-protein kinase</keyword>
<dbReference type="PANTHER" id="PTHR24363:SF0">
    <property type="entry name" value="SERINE_THREONINE KINASE LIKE DOMAIN CONTAINING 1"/>
    <property type="match status" value="1"/>
</dbReference>
<dbReference type="InterPro" id="IPR009045">
    <property type="entry name" value="Zn_M74/Hedgehog-like"/>
</dbReference>
<gene>
    <name evidence="10" type="ORF">IQ260_19850</name>
</gene>